<feature type="binding site" evidence="9">
    <location>
        <position position="38"/>
    </location>
    <ligand>
        <name>[4Fe-4S] cluster</name>
        <dbReference type="ChEBI" id="CHEBI:49883"/>
        <label>1</label>
    </ligand>
</feature>
<dbReference type="NCBIfam" id="NF004019">
    <property type="entry name" value="PRK05481.1"/>
    <property type="match status" value="1"/>
</dbReference>
<dbReference type="CDD" id="cd01335">
    <property type="entry name" value="Radical_SAM"/>
    <property type="match status" value="1"/>
</dbReference>
<dbReference type="AlphaFoldDB" id="A0A9D1M6R7"/>
<keyword evidence="5 9" id="KW-0479">Metal-binding</keyword>
<dbReference type="GO" id="GO:0016992">
    <property type="term" value="F:lipoate synthase activity"/>
    <property type="evidence" value="ECO:0007669"/>
    <property type="project" value="UniProtKB-UniRule"/>
</dbReference>
<dbReference type="Gene3D" id="3.20.20.70">
    <property type="entry name" value="Aldolase class I"/>
    <property type="match status" value="1"/>
</dbReference>
<evidence type="ECO:0000256" key="1">
    <source>
        <dbReference type="ARBA" id="ARBA00022485"/>
    </source>
</evidence>
<comment type="function">
    <text evidence="9">Catalyzes the radical-mediated insertion of two sulfur atoms into the C-6 and C-8 positions of the octanoyl moiety bound to the lipoyl domains of lipoate-dependent enzymes, thereby converting the octanoylated domains into lipoylated derivatives.</text>
</comment>
<feature type="binding site" evidence="9">
    <location>
        <position position="64"/>
    </location>
    <ligand>
        <name>[4Fe-4S] cluster</name>
        <dbReference type="ChEBI" id="CHEBI:49883"/>
        <label>2</label>
        <note>4Fe-4S-S-AdoMet</note>
    </ligand>
</feature>
<dbReference type="InterPro" id="IPR007197">
    <property type="entry name" value="rSAM"/>
</dbReference>
<feature type="binding site" evidence="9">
    <location>
        <position position="68"/>
    </location>
    <ligand>
        <name>[4Fe-4S] cluster</name>
        <dbReference type="ChEBI" id="CHEBI:49883"/>
        <label>2</label>
        <note>4Fe-4S-S-AdoMet</note>
    </ligand>
</feature>
<evidence type="ECO:0000256" key="9">
    <source>
        <dbReference type="HAMAP-Rule" id="MF_00206"/>
    </source>
</evidence>
<proteinExistence type="inferred from homology"/>
<dbReference type="SFLD" id="SFLDG01058">
    <property type="entry name" value="lipoyl_synthase_like"/>
    <property type="match status" value="1"/>
</dbReference>
<dbReference type="PIRSF" id="PIRSF005963">
    <property type="entry name" value="Lipoyl_synth"/>
    <property type="match status" value="1"/>
</dbReference>
<evidence type="ECO:0000256" key="7">
    <source>
        <dbReference type="ARBA" id="ARBA00023014"/>
    </source>
</evidence>
<dbReference type="Pfam" id="PF04055">
    <property type="entry name" value="Radical_SAM"/>
    <property type="match status" value="1"/>
</dbReference>
<dbReference type="GO" id="GO:0051539">
    <property type="term" value="F:4 iron, 4 sulfur cluster binding"/>
    <property type="evidence" value="ECO:0007669"/>
    <property type="project" value="UniProtKB-UniRule"/>
</dbReference>
<feature type="binding site" evidence="9">
    <location>
        <position position="275"/>
    </location>
    <ligand>
        <name>[4Fe-4S] cluster</name>
        <dbReference type="ChEBI" id="CHEBI:49883"/>
        <label>1</label>
    </ligand>
</feature>
<keyword evidence="4 9" id="KW-0949">S-adenosyl-L-methionine</keyword>
<comment type="cofactor">
    <cofactor evidence="9">
        <name>[4Fe-4S] cluster</name>
        <dbReference type="ChEBI" id="CHEBI:49883"/>
    </cofactor>
    <text evidence="9">Binds 2 [4Fe-4S] clusters per subunit. One cluster is coordinated with 3 cysteines and an exchangeable S-adenosyl-L-methionine.</text>
</comment>
<evidence type="ECO:0000259" key="10">
    <source>
        <dbReference type="PROSITE" id="PS51918"/>
    </source>
</evidence>
<dbReference type="FunFam" id="3.20.20.70:FF:000040">
    <property type="entry name" value="Lipoyl synthase"/>
    <property type="match status" value="1"/>
</dbReference>
<feature type="domain" description="Radical SAM core" evidence="10">
    <location>
        <begin position="50"/>
        <end position="264"/>
    </location>
</feature>
<reference evidence="11" key="2">
    <citation type="journal article" date="2021" name="PeerJ">
        <title>Extensive microbial diversity within the chicken gut microbiome revealed by metagenomics and culture.</title>
        <authorList>
            <person name="Gilroy R."/>
            <person name="Ravi A."/>
            <person name="Getino M."/>
            <person name="Pursley I."/>
            <person name="Horton D.L."/>
            <person name="Alikhan N.F."/>
            <person name="Baker D."/>
            <person name="Gharbi K."/>
            <person name="Hall N."/>
            <person name="Watson M."/>
            <person name="Adriaenssens E.M."/>
            <person name="Foster-Nyarko E."/>
            <person name="Jarju S."/>
            <person name="Secka A."/>
            <person name="Antonio M."/>
            <person name="Oren A."/>
            <person name="Chaudhuri R.R."/>
            <person name="La Ragione R."/>
            <person name="Hildebrand F."/>
            <person name="Pallen M.J."/>
        </authorList>
    </citation>
    <scope>NUCLEOTIDE SEQUENCE</scope>
    <source>
        <strain evidence="11">CHK158-818</strain>
    </source>
</reference>
<dbReference type="PANTHER" id="PTHR10949:SF0">
    <property type="entry name" value="LIPOYL SYNTHASE, MITOCHONDRIAL"/>
    <property type="match status" value="1"/>
</dbReference>
<evidence type="ECO:0000313" key="11">
    <source>
        <dbReference type="EMBL" id="HIU54686.1"/>
    </source>
</evidence>
<evidence type="ECO:0000256" key="8">
    <source>
        <dbReference type="ARBA" id="ARBA00047326"/>
    </source>
</evidence>
<comment type="subcellular location">
    <subcellularLocation>
        <location evidence="9">Cytoplasm</location>
    </subcellularLocation>
</comment>
<sequence length="282" mass="31789">MASPYLKKPEWLKIRLANTEEFAQTEKIITERHLNTICISGKCPNRCECWNRGTATFMIGGEICTRSCKFCNTLSGKPKPLDVNEPGKVAESIKLMHLRHVVITSVDRDDLPDLGAGHWCTTIHKIKELNPDVTIEVLIPDFQGKVALIEKIVDASPNVISHNIETVRRLTPVVRSAANYDKSLSVLYEISQRGIKTKSGLMLGLGEKMNEVLDTMDDLRAAGCAVLTMGQYLQPTRNHYPVHQYVSLEMFAHYKEEAIKRGFQYVESGPLVRSSYYAEKHI</sequence>
<protein>
    <recommendedName>
        <fullName evidence="9">Lipoyl synthase</fullName>
        <ecNumber evidence="9">2.8.1.8</ecNumber>
    </recommendedName>
    <alternativeName>
        <fullName evidence="9">Lip-syn</fullName>
        <shortName evidence="9">LS</shortName>
    </alternativeName>
    <alternativeName>
        <fullName evidence="9">Lipoate synthase</fullName>
    </alternativeName>
    <alternativeName>
        <fullName evidence="9">Lipoic acid synthase</fullName>
    </alternativeName>
    <alternativeName>
        <fullName evidence="9">Sulfur insertion protein LipA</fullName>
    </alternativeName>
</protein>
<reference evidence="11" key="1">
    <citation type="submission" date="2020-10" db="EMBL/GenBank/DDBJ databases">
        <authorList>
            <person name="Gilroy R."/>
        </authorList>
    </citation>
    <scope>NUCLEOTIDE SEQUENCE</scope>
    <source>
        <strain evidence="11">CHK158-818</strain>
    </source>
</reference>
<evidence type="ECO:0000256" key="6">
    <source>
        <dbReference type="ARBA" id="ARBA00023004"/>
    </source>
</evidence>
<accession>A0A9D1M6R7</accession>
<dbReference type="InterPro" id="IPR006638">
    <property type="entry name" value="Elp3/MiaA/NifB-like_rSAM"/>
</dbReference>
<keyword evidence="7 9" id="KW-0411">Iron-sulfur</keyword>
<feature type="binding site" evidence="9">
    <location>
        <position position="49"/>
    </location>
    <ligand>
        <name>[4Fe-4S] cluster</name>
        <dbReference type="ChEBI" id="CHEBI:49883"/>
        <label>1</label>
    </ligand>
</feature>
<evidence type="ECO:0000256" key="3">
    <source>
        <dbReference type="ARBA" id="ARBA00022679"/>
    </source>
</evidence>
<comment type="pathway">
    <text evidence="9">Protein modification; protein lipoylation via endogenous pathway; protein N(6)-(lipoyl)lysine from octanoyl-[acyl-carrier-protein]: step 2/2.</text>
</comment>
<dbReference type="SFLD" id="SFLDS00029">
    <property type="entry name" value="Radical_SAM"/>
    <property type="match status" value="1"/>
</dbReference>
<evidence type="ECO:0000256" key="4">
    <source>
        <dbReference type="ARBA" id="ARBA00022691"/>
    </source>
</evidence>
<dbReference type="SUPFAM" id="SSF102114">
    <property type="entry name" value="Radical SAM enzymes"/>
    <property type="match status" value="1"/>
</dbReference>
<keyword evidence="6 9" id="KW-0408">Iron</keyword>
<dbReference type="EC" id="2.8.1.8" evidence="9"/>
<dbReference type="SMART" id="SM00729">
    <property type="entry name" value="Elp3"/>
    <property type="match status" value="1"/>
</dbReference>
<dbReference type="SFLD" id="SFLDF00271">
    <property type="entry name" value="lipoyl_synthase"/>
    <property type="match status" value="1"/>
</dbReference>
<dbReference type="NCBIfam" id="NF009544">
    <property type="entry name" value="PRK12928.1"/>
    <property type="match status" value="1"/>
</dbReference>
<dbReference type="PROSITE" id="PS51918">
    <property type="entry name" value="RADICAL_SAM"/>
    <property type="match status" value="1"/>
</dbReference>
<gene>
    <name evidence="9 11" type="primary">lipA</name>
    <name evidence="11" type="ORF">IAB03_02630</name>
</gene>
<evidence type="ECO:0000256" key="5">
    <source>
        <dbReference type="ARBA" id="ARBA00022723"/>
    </source>
</evidence>
<dbReference type="EMBL" id="DVNA01000058">
    <property type="protein sequence ID" value="HIU54686.1"/>
    <property type="molecule type" value="Genomic_DNA"/>
</dbReference>
<comment type="similarity">
    <text evidence="9">Belongs to the radical SAM superfamily. Lipoyl synthase family.</text>
</comment>
<comment type="catalytic activity">
    <reaction evidence="8 9">
        <text>[[Fe-S] cluster scaffold protein carrying a second [4Fe-4S](2+) cluster] + N(6)-octanoyl-L-lysyl-[protein] + 2 oxidized [2Fe-2S]-[ferredoxin] + 2 S-adenosyl-L-methionine + 4 H(+) = [[Fe-S] cluster scaffold protein] + N(6)-[(R)-dihydrolipoyl]-L-lysyl-[protein] + 4 Fe(3+) + 2 hydrogen sulfide + 2 5'-deoxyadenosine + 2 L-methionine + 2 reduced [2Fe-2S]-[ferredoxin]</text>
        <dbReference type="Rhea" id="RHEA:16585"/>
        <dbReference type="Rhea" id="RHEA-COMP:9928"/>
        <dbReference type="Rhea" id="RHEA-COMP:10000"/>
        <dbReference type="Rhea" id="RHEA-COMP:10001"/>
        <dbReference type="Rhea" id="RHEA-COMP:10475"/>
        <dbReference type="Rhea" id="RHEA-COMP:14568"/>
        <dbReference type="Rhea" id="RHEA-COMP:14569"/>
        <dbReference type="ChEBI" id="CHEBI:15378"/>
        <dbReference type="ChEBI" id="CHEBI:17319"/>
        <dbReference type="ChEBI" id="CHEBI:29034"/>
        <dbReference type="ChEBI" id="CHEBI:29919"/>
        <dbReference type="ChEBI" id="CHEBI:33722"/>
        <dbReference type="ChEBI" id="CHEBI:33737"/>
        <dbReference type="ChEBI" id="CHEBI:33738"/>
        <dbReference type="ChEBI" id="CHEBI:57844"/>
        <dbReference type="ChEBI" id="CHEBI:59789"/>
        <dbReference type="ChEBI" id="CHEBI:78809"/>
        <dbReference type="ChEBI" id="CHEBI:83100"/>
        <dbReference type="EC" id="2.8.1.8"/>
    </reaction>
</comment>
<comment type="caution">
    <text evidence="11">The sequence shown here is derived from an EMBL/GenBank/DDBJ whole genome shotgun (WGS) entry which is preliminary data.</text>
</comment>
<evidence type="ECO:0000256" key="2">
    <source>
        <dbReference type="ARBA" id="ARBA00022490"/>
    </source>
</evidence>
<dbReference type="GO" id="GO:0046872">
    <property type="term" value="F:metal ion binding"/>
    <property type="evidence" value="ECO:0007669"/>
    <property type="project" value="UniProtKB-KW"/>
</dbReference>
<feature type="binding site" evidence="9">
    <location>
        <position position="43"/>
    </location>
    <ligand>
        <name>[4Fe-4S] cluster</name>
        <dbReference type="ChEBI" id="CHEBI:49883"/>
        <label>1</label>
    </ligand>
</feature>
<keyword evidence="2 9" id="KW-0963">Cytoplasm</keyword>
<dbReference type="NCBIfam" id="TIGR00510">
    <property type="entry name" value="lipA"/>
    <property type="match status" value="1"/>
</dbReference>
<organism evidence="11 12">
    <name type="scientific">Candidatus Gallibacteroides avistercoris</name>
    <dbReference type="NCBI Taxonomy" id="2840833"/>
    <lineage>
        <taxon>Bacteria</taxon>
        <taxon>Pseudomonadati</taxon>
        <taxon>Bacteroidota</taxon>
        <taxon>Bacteroidia</taxon>
        <taxon>Bacteroidales</taxon>
        <taxon>Bacteroidaceae</taxon>
        <taxon>Bacteroidaceae incertae sedis</taxon>
        <taxon>Candidatus Gallibacteroides</taxon>
    </lineage>
</organism>
<dbReference type="InterPro" id="IPR013785">
    <property type="entry name" value="Aldolase_TIM"/>
</dbReference>
<keyword evidence="3 9" id="KW-0808">Transferase</keyword>
<evidence type="ECO:0000313" key="12">
    <source>
        <dbReference type="Proteomes" id="UP000824112"/>
    </source>
</evidence>
<dbReference type="GO" id="GO:0005737">
    <property type="term" value="C:cytoplasm"/>
    <property type="evidence" value="ECO:0007669"/>
    <property type="project" value="UniProtKB-SubCell"/>
</dbReference>
<keyword evidence="1 9" id="KW-0004">4Fe-4S</keyword>
<dbReference type="PANTHER" id="PTHR10949">
    <property type="entry name" value="LIPOYL SYNTHASE"/>
    <property type="match status" value="1"/>
</dbReference>
<dbReference type="InterPro" id="IPR058240">
    <property type="entry name" value="rSAM_sf"/>
</dbReference>
<dbReference type="GO" id="GO:0009249">
    <property type="term" value="P:protein lipoylation"/>
    <property type="evidence" value="ECO:0007669"/>
    <property type="project" value="UniProtKB-UniRule"/>
</dbReference>
<dbReference type="InterPro" id="IPR003698">
    <property type="entry name" value="Lipoyl_synth"/>
</dbReference>
<feature type="binding site" evidence="9">
    <location>
        <position position="71"/>
    </location>
    <ligand>
        <name>[4Fe-4S] cluster</name>
        <dbReference type="ChEBI" id="CHEBI:49883"/>
        <label>2</label>
        <note>4Fe-4S-S-AdoMet</note>
    </ligand>
</feature>
<dbReference type="HAMAP" id="MF_00206">
    <property type="entry name" value="Lipoyl_synth"/>
    <property type="match status" value="1"/>
</dbReference>
<name>A0A9D1M6R7_9BACT</name>
<dbReference type="Proteomes" id="UP000824112">
    <property type="component" value="Unassembled WGS sequence"/>
</dbReference>